<keyword evidence="1" id="KW-0812">Transmembrane</keyword>
<keyword evidence="1" id="KW-0472">Membrane</keyword>
<proteinExistence type="predicted"/>
<accession>A0A0E9RV83</accession>
<sequence length="36" mass="3839">MHGLQWGSCSTVVSIVVSLAMSNAVVQMNYSLHSMA</sequence>
<feature type="transmembrane region" description="Helical" evidence="1">
    <location>
        <begin position="12"/>
        <end position="32"/>
    </location>
</feature>
<reference evidence="2" key="2">
    <citation type="journal article" date="2015" name="Fish Shellfish Immunol.">
        <title>Early steps in the European eel (Anguilla anguilla)-Vibrio vulnificus interaction in the gills: Role of the RtxA13 toxin.</title>
        <authorList>
            <person name="Callol A."/>
            <person name="Pajuelo D."/>
            <person name="Ebbesson L."/>
            <person name="Teles M."/>
            <person name="MacKenzie S."/>
            <person name="Amaro C."/>
        </authorList>
    </citation>
    <scope>NUCLEOTIDE SEQUENCE</scope>
</reference>
<evidence type="ECO:0000313" key="2">
    <source>
        <dbReference type="EMBL" id="JAH33081.1"/>
    </source>
</evidence>
<reference evidence="2" key="1">
    <citation type="submission" date="2014-11" db="EMBL/GenBank/DDBJ databases">
        <authorList>
            <person name="Amaro Gonzalez C."/>
        </authorList>
    </citation>
    <scope>NUCLEOTIDE SEQUENCE</scope>
</reference>
<dbReference type="AlphaFoldDB" id="A0A0E9RV83"/>
<organism evidence="2">
    <name type="scientific">Anguilla anguilla</name>
    <name type="common">European freshwater eel</name>
    <name type="synonym">Muraena anguilla</name>
    <dbReference type="NCBI Taxonomy" id="7936"/>
    <lineage>
        <taxon>Eukaryota</taxon>
        <taxon>Metazoa</taxon>
        <taxon>Chordata</taxon>
        <taxon>Craniata</taxon>
        <taxon>Vertebrata</taxon>
        <taxon>Euteleostomi</taxon>
        <taxon>Actinopterygii</taxon>
        <taxon>Neopterygii</taxon>
        <taxon>Teleostei</taxon>
        <taxon>Anguilliformes</taxon>
        <taxon>Anguillidae</taxon>
        <taxon>Anguilla</taxon>
    </lineage>
</organism>
<protein>
    <submittedName>
        <fullName evidence="2">Uncharacterized protein</fullName>
    </submittedName>
</protein>
<keyword evidence="1" id="KW-1133">Transmembrane helix</keyword>
<name>A0A0E9RV83_ANGAN</name>
<dbReference type="EMBL" id="GBXM01075496">
    <property type="protein sequence ID" value="JAH33081.1"/>
    <property type="molecule type" value="Transcribed_RNA"/>
</dbReference>
<evidence type="ECO:0000256" key="1">
    <source>
        <dbReference type="SAM" id="Phobius"/>
    </source>
</evidence>